<protein>
    <submittedName>
        <fullName evidence="2">Septum formation initiator</fullName>
    </submittedName>
</protein>
<gene>
    <name evidence="2" type="ORF">SAMN05660742_12515</name>
</gene>
<dbReference type="AlphaFoldDB" id="A0A1H7CT69"/>
<evidence type="ECO:0000313" key="3">
    <source>
        <dbReference type="Proteomes" id="UP000199662"/>
    </source>
</evidence>
<dbReference type="RefSeq" id="WP_019554920.1">
    <property type="nucleotide sequence ID" value="NZ_FNZK01000025.1"/>
</dbReference>
<dbReference type="Pfam" id="PF04977">
    <property type="entry name" value="DivIC"/>
    <property type="match status" value="1"/>
</dbReference>
<accession>A0A1H7CT69</accession>
<dbReference type="Proteomes" id="UP000199662">
    <property type="component" value="Unassembled WGS sequence"/>
</dbReference>
<dbReference type="STRING" id="84035.SAMN05660742_12515"/>
<reference evidence="2 3" key="1">
    <citation type="submission" date="2016-10" db="EMBL/GenBank/DDBJ databases">
        <authorList>
            <person name="de Groot N.N."/>
        </authorList>
    </citation>
    <scope>NUCLEOTIDE SEQUENCE [LARGE SCALE GENOMIC DNA]</scope>
    <source>
        <strain evidence="2 3">DSM 2179</strain>
    </source>
</reference>
<name>A0A1H7CT69_9FIRM</name>
<evidence type="ECO:0000313" key="2">
    <source>
        <dbReference type="EMBL" id="SEJ92761.1"/>
    </source>
</evidence>
<organism evidence="2 3">
    <name type="scientific">Propionispira arboris</name>
    <dbReference type="NCBI Taxonomy" id="84035"/>
    <lineage>
        <taxon>Bacteria</taxon>
        <taxon>Bacillati</taxon>
        <taxon>Bacillota</taxon>
        <taxon>Negativicutes</taxon>
        <taxon>Selenomonadales</taxon>
        <taxon>Selenomonadaceae</taxon>
        <taxon>Propionispira</taxon>
    </lineage>
</organism>
<dbReference type="EMBL" id="FNZK01000025">
    <property type="protein sequence ID" value="SEJ92761.1"/>
    <property type="molecule type" value="Genomic_DNA"/>
</dbReference>
<dbReference type="InterPro" id="IPR007060">
    <property type="entry name" value="FtsL/DivIC"/>
</dbReference>
<keyword evidence="3" id="KW-1185">Reference proteome</keyword>
<evidence type="ECO:0000256" key="1">
    <source>
        <dbReference type="SAM" id="Coils"/>
    </source>
</evidence>
<proteinExistence type="predicted"/>
<keyword evidence="1" id="KW-0175">Coiled coil</keyword>
<feature type="coiled-coil region" evidence="1">
    <location>
        <begin position="38"/>
        <end position="65"/>
    </location>
</feature>
<sequence>MQKRKLNWFFLLILLIVGGFSYSAIQQQMHANEIVQEKKAAEVRLMTAQQLNNDLMQEKVNLEQSTCIEKIAREELGMVKPGEMPYISSAQK</sequence>